<evidence type="ECO:0000256" key="2">
    <source>
        <dbReference type="ARBA" id="ARBA00022692"/>
    </source>
</evidence>
<keyword evidence="2 6" id="KW-0812">Transmembrane</keyword>
<evidence type="ECO:0000313" key="8">
    <source>
        <dbReference type="Proteomes" id="UP000245771"/>
    </source>
</evidence>
<evidence type="ECO:0000256" key="5">
    <source>
        <dbReference type="SAM" id="MobiDB-lite"/>
    </source>
</evidence>
<dbReference type="AlphaFoldDB" id="A0A316VI67"/>
<evidence type="ECO:0000256" key="3">
    <source>
        <dbReference type="ARBA" id="ARBA00022989"/>
    </source>
</evidence>
<dbReference type="RefSeq" id="XP_025357256.1">
    <property type="nucleotide sequence ID" value="XM_025496249.1"/>
</dbReference>
<evidence type="ECO:0000256" key="4">
    <source>
        <dbReference type="ARBA" id="ARBA00023136"/>
    </source>
</evidence>
<proteinExistence type="predicted"/>
<protein>
    <recommendedName>
        <fullName evidence="9">Ion transport domain-containing protein</fullName>
    </recommendedName>
</protein>
<name>A0A316VI67_9BASI</name>
<keyword evidence="8" id="KW-1185">Reference proteome</keyword>
<dbReference type="InParanoid" id="A0A316VI67"/>
<feature type="compositionally biased region" description="Basic and acidic residues" evidence="5">
    <location>
        <begin position="201"/>
        <end position="224"/>
    </location>
</feature>
<dbReference type="InterPro" id="IPR027359">
    <property type="entry name" value="Volt_channel_dom_sf"/>
</dbReference>
<keyword evidence="3 6" id="KW-1133">Transmembrane helix</keyword>
<feature type="transmembrane region" description="Helical" evidence="6">
    <location>
        <begin position="29"/>
        <end position="49"/>
    </location>
</feature>
<dbReference type="OrthoDB" id="429183at2759"/>
<feature type="transmembrane region" description="Helical" evidence="6">
    <location>
        <begin position="89"/>
        <end position="108"/>
    </location>
</feature>
<organism evidence="7 8">
    <name type="scientific">Meira miltonrushii</name>
    <dbReference type="NCBI Taxonomy" id="1280837"/>
    <lineage>
        <taxon>Eukaryota</taxon>
        <taxon>Fungi</taxon>
        <taxon>Dikarya</taxon>
        <taxon>Basidiomycota</taxon>
        <taxon>Ustilaginomycotina</taxon>
        <taxon>Exobasidiomycetes</taxon>
        <taxon>Exobasidiales</taxon>
        <taxon>Brachybasidiaceae</taxon>
        <taxon>Meira</taxon>
    </lineage>
</organism>
<sequence>MPSRTHYRLSRTEILKGLANRFVHSTAYLYFYGSMALASLMTVFISLIQDCPGTLFYSLELTINALLIAEVGIRGYAFGKQFWKSTFNIIDLGLVMLCAITLAVLFFSHDCSPYRRGKEDPEPGEDLPGSTQGGRGGRSEELLDSFLLILRNAAQLVRLLSVVRRSSSNVTTRVPTIDLDDARRYSLDWDLEEEGLQARQRMADGGDRSARNQQGRNEEQRQLFDYEDEDDEL</sequence>
<feature type="region of interest" description="Disordered" evidence="5">
    <location>
        <begin position="115"/>
        <end position="138"/>
    </location>
</feature>
<dbReference type="GO" id="GO:0016020">
    <property type="term" value="C:membrane"/>
    <property type="evidence" value="ECO:0007669"/>
    <property type="project" value="UniProtKB-SubCell"/>
</dbReference>
<dbReference type="PANTHER" id="PTHR38483">
    <property type="entry name" value="CHROMOSOME 1, WHOLE GENOME SHOTGUN SEQUENCE"/>
    <property type="match status" value="1"/>
</dbReference>
<evidence type="ECO:0000256" key="6">
    <source>
        <dbReference type="SAM" id="Phobius"/>
    </source>
</evidence>
<feature type="region of interest" description="Disordered" evidence="5">
    <location>
        <begin position="198"/>
        <end position="233"/>
    </location>
</feature>
<evidence type="ECO:0000313" key="7">
    <source>
        <dbReference type="EMBL" id="PWN36954.1"/>
    </source>
</evidence>
<evidence type="ECO:0000256" key="1">
    <source>
        <dbReference type="ARBA" id="ARBA00004141"/>
    </source>
</evidence>
<dbReference type="STRING" id="1280837.A0A316VI67"/>
<comment type="subcellular location">
    <subcellularLocation>
        <location evidence="1">Membrane</location>
        <topology evidence="1">Multi-pass membrane protein</topology>
    </subcellularLocation>
</comment>
<dbReference type="EMBL" id="KZ819602">
    <property type="protein sequence ID" value="PWN36954.1"/>
    <property type="molecule type" value="Genomic_DNA"/>
</dbReference>
<evidence type="ECO:0008006" key="9">
    <source>
        <dbReference type="Google" id="ProtNLM"/>
    </source>
</evidence>
<accession>A0A316VI67</accession>
<gene>
    <name evidence="7" type="ORF">FA14DRAFT_117735</name>
</gene>
<dbReference type="PANTHER" id="PTHR38483:SF1">
    <property type="entry name" value="ION TRANSPORT DOMAIN-CONTAINING PROTEIN"/>
    <property type="match status" value="1"/>
</dbReference>
<reference evidence="7 8" key="1">
    <citation type="journal article" date="2018" name="Mol. Biol. Evol.">
        <title>Broad Genomic Sampling Reveals a Smut Pathogenic Ancestry of the Fungal Clade Ustilaginomycotina.</title>
        <authorList>
            <person name="Kijpornyongpan T."/>
            <person name="Mondo S.J."/>
            <person name="Barry K."/>
            <person name="Sandor L."/>
            <person name="Lee J."/>
            <person name="Lipzen A."/>
            <person name="Pangilinan J."/>
            <person name="LaButti K."/>
            <person name="Hainaut M."/>
            <person name="Henrissat B."/>
            <person name="Grigoriev I.V."/>
            <person name="Spatafora J.W."/>
            <person name="Aime M.C."/>
        </authorList>
    </citation>
    <scope>NUCLEOTIDE SEQUENCE [LARGE SCALE GENOMIC DNA]</scope>
    <source>
        <strain evidence="7 8">MCA 3882</strain>
    </source>
</reference>
<dbReference type="Gene3D" id="1.20.120.350">
    <property type="entry name" value="Voltage-gated potassium channels. Chain C"/>
    <property type="match status" value="1"/>
</dbReference>
<feature type="transmembrane region" description="Helical" evidence="6">
    <location>
        <begin position="55"/>
        <end position="77"/>
    </location>
</feature>
<dbReference type="GeneID" id="37018030"/>
<keyword evidence="4 6" id="KW-0472">Membrane</keyword>
<dbReference type="Proteomes" id="UP000245771">
    <property type="component" value="Unassembled WGS sequence"/>
</dbReference>